<feature type="compositionally biased region" description="Pro residues" evidence="3">
    <location>
        <begin position="143"/>
        <end position="165"/>
    </location>
</feature>
<evidence type="ECO:0000256" key="3">
    <source>
        <dbReference type="SAM" id="MobiDB-lite"/>
    </source>
</evidence>
<name>D8U9H0_VOLCA</name>
<dbReference type="EMBL" id="GL378371">
    <property type="protein sequence ID" value="EFJ43639.1"/>
    <property type="molecule type" value="Genomic_DNA"/>
</dbReference>
<feature type="compositionally biased region" description="Low complexity" evidence="3">
    <location>
        <begin position="133"/>
        <end position="142"/>
    </location>
</feature>
<protein>
    <submittedName>
        <fullName evidence="4">Uncharacterized protein</fullName>
    </submittedName>
</protein>
<gene>
    <name evidence="4" type="ORF">VOLCADRAFT_83165</name>
</gene>
<sequence>MALAARRMSITHQHVFHVARASVPRRLSVCVRAAEEKAPAVVGKAVLVDQIAKEAEITKAQATKAFDSLFNAVQEAVTSGKRVTVLGFGTFESRLRKEKNGRNPRTGETITIPAATAPAFRASVSFKEKVNGKVAPPKAKPAAPKPATPKPAAAPTPRPVTPRTPPAAAAKKVAAPLPAQLPRTKK</sequence>
<dbReference type="SUPFAM" id="SSF47729">
    <property type="entry name" value="IHF-like DNA-binding proteins"/>
    <property type="match status" value="1"/>
</dbReference>
<keyword evidence="5" id="KW-1185">Reference proteome</keyword>
<evidence type="ECO:0000256" key="2">
    <source>
        <dbReference type="RuleBase" id="RU003939"/>
    </source>
</evidence>
<dbReference type="SMART" id="SM00411">
    <property type="entry name" value="BHL"/>
    <property type="match status" value="1"/>
</dbReference>
<dbReference type="GO" id="GO:0030527">
    <property type="term" value="F:structural constituent of chromatin"/>
    <property type="evidence" value="ECO:0007669"/>
    <property type="project" value="InterPro"/>
</dbReference>
<dbReference type="GeneID" id="9616252"/>
<organism evidence="5">
    <name type="scientific">Volvox carteri f. nagariensis</name>
    <dbReference type="NCBI Taxonomy" id="3068"/>
    <lineage>
        <taxon>Eukaryota</taxon>
        <taxon>Viridiplantae</taxon>
        <taxon>Chlorophyta</taxon>
        <taxon>core chlorophytes</taxon>
        <taxon>Chlorophyceae</taxon>
        <taxon>CS clade</taxon>
        <taxon>Chlamydomonadales</taxon>
        <taxon>Volvocaceae</taxon>
        <taxon>Volvox</taxon>
    </lineage>
</organism>
<dbReference type="GO" id="GO:0003677">
    <property type="term" value="F:DNA binding"/>
    <property type="evidence" value="ECO:0007669"/>
    <property type="project" value="UniProtKB-KW"/>
</dbReference>
<reference evidence="4 5" key="1">
    <citation type="journal article" date="2010" name="Science">
        <title>Genomic analysis of organismal complexity in the multicellular green alga Volvox carteri.</title>
        <authorList>
            <person name="Prochnik S.E."/>
            <person name="Umen J."/>
            <person name="Nedelcu A.M."/>
            <person name="Hallmann A."/>
            <person name="Miller S.M."/>
            <person name="Nishii I."/>
            <person name="Ferris P."/>
            <person name="Kuo A."/>
            <person name="Mitros T."/>
            <person name="Fritz-Laylin L.K."/>
            <person name="Hellsten U."/>
            <person name="Chapman J."/>
            <person name="Simakov O."/>
            <person name="Rensing S.A."/>
            <person name="Terry A."/>
            <person name="Pangilinan J."/>
            <person name="Kapitonov V."/>
            <person name="Jurka J."/>
            <person name="Salamov A."/>
            <person name="Shapiro H."/>
            <person name="Schmutz J."/>
            <person name="Grimwood J."/>
            <person name="Lindquist E."/>
            <person name="Lucas S."/>
            <person name="Grigoriev I.V."/>
            <person name="Schmitt R."/>
            <person name="Kirk D."/>
            <person name="Rokhsar D.S."/>
        </authorList>
    </citation>
    <scope>NUCLEOTIDE SEQUENCE [LARGE SCALE GENOMIC DNA]</scope>
    <source>
        <strain evidence="5">f. Nagariensis / Eve</strain>
    </source>
</reference>
<evidence type="ECO:0000313" key="5">
    <source>
        <dbReference type="Proteomes" id="UP000001058"/>
    </source>
</evidence>
<dbReference type="STRING" id="3068.D8U9H0"/>
<dbReference type="InterPro" id="IPR000119">
    <property type="entry name" value="Hist_DNA-bd"/>
</dbReference>
<evidence type="ECO:0000313" key="4">
    <source>
        <dbReference type="EMBL" id="EFJ43639.1"/>
    </source>
</evidence>
<keyword evidence="1" id="KW-0238">DNA-binding</keyword>
<dbReference type="CDD" id="cd13831">
    <property type="entry name" value="HU"/>
    <property type="match status" value="1"/>
</dbReference>
<dbReference type="PANTHER" id="PTHR33175">
    <property type="entry name" value="DNA-BINDING PROTEIN HU"/>
    <property type="match status" value="1"/>
</dbReference>
<feature type="compositionally biased region" description="Low complexity" evidence="3">
    <location>
        <begin position="166"/>
        <end position="178"/>
    </location>
</feature>
<comment type="similarity">
    <text evidence="2">Belongs to the bacterial histone-like protein family.</text>
</comment>
<dbReference type="KEGG" id="vcn:VOLCADRAFT_83165"/>
<proteinExistence type="inferred from homology"/>
<dbReference type="Gene3D" id="4.10.520.10">
    <property type="entry name" value="IHF-like DNA-binding proteins"/>
    <property type="match status" value="1"/>
</dbReference>
<accession>D8U9H0</accession>
<dbReference type="Pfam" id="PF00216">
    <property type="entry name" value="Bac_DNA_binding"/>
    <property type="match status" value="1"/>
</dbReference>
<evidence type="ECO:0000256" key="1">
    <source>
        <dbReference type="ARBA" id="ARBA00023125"/>
    </source>
</evidence>
<dbReference type="InParanoid" id="D8U9H0"/>
<dbReference type="RefSeq" id="XP_002955339.1">
    <property type="nucleotide sequence ID" value="XM_002955293.1"/>
</dbReference>
<dbReference type="OrthoDB" id="10261135at2759"/>
<feature type="region of interest" description="Disordered" evidence="3">
    <location>
        <begin position="130"/>
        <end position="186"/>
    </location>
</feature>
<dbReference type="PRINTS" id="PR01727">
    <property type="entry name" value="DNABINDINGHU"/>
</dbReference>
<dbReference type="InterPro" id="IPR010992">
    <property type="entry name" value="IHF-like_DNA-bd_dom_sf"/>
</dbReference>
<dbReference type="AlphaFoldDB" id="D8U9H0"/>
<dbReference type="eggNOG" id="ENOG502S94R">
    <property type="taxonomic scope" value="Eukaryota"/>
</dbReference>
<dbReference type="PANTHER" id="PTHR33175:SF3">
    <property type="entry name" value="DNA-BINDING PROTEIN HU-BETA"/>
    <property type="match status" value="1"/>
</dbReference>
<dbReference type="Proteomes" id="UP000001058">
    <property type="component" value="Unassembled WGS sequence"/>
</dbReference>